<keyword evidence="2" id="KW-0812">Transmembrane</keyword>
<evidence type="ECO:0000256" key="2">
    <source>
        <dbReference type="SAM" id="Phobius"/>
    </source>
</evidence>
<dbReference type="Proteomes" id="UP000305067">
    <property type="component" value="Unassembled WGS sequence"/>
</dbReference>
<keyword evidence="2" id="KW-1133">Transmembrane helix</keyword>
<feature type="transmembrane region" description="Helical" evidence="2">
    <location>
        <begin position="12"/>
        <end position="37"/>
    </location>
</feature>
<dbReference type="PANTHER" id="PTHR40465:SF1">
    <property type="entry name" value="DUF6534 DOMAIN-CONTAINING PROTEIN"/>
    <property type="match status" value="1"/>
</dbReference>
<feature type="transmembrane region" description="Helical" evidence="2">
    <location>
        <begin position="90"/>
        <end position="112"/>
    </location>
</feature>
<gene>
    <name evidence="4" type="ORF">BDV98DRAFT_658141</name>
</gene>
<proteinExistence type="predicted"/>
<feature type="transmembrane region" description="Helical" evidence="2">
    <location>
        <begin position="49"/>
        <end position="70"/>
    </location>
</feature>
<evidence type="ECO:0000256" key="1">
    <source>
        <dbReference type="SAM" id="MobiDB-lite"/>
    </source>
</evidence>
<feature type="region of interest" description="Disordered" evidence="1">
    <location>
        <begin position="346"/>
        <end position="383"/>
    </location>
</feature>
<dbReference type="InterPro" id="IPR045339">
    <property type="entry name" value="DUF6534"/>
</dbReference>
<dbReference type="Pfam" id="PF20152">
    <property type="entry name" value="DUF6534"/>
    <property type="match status" value="1"/>
</dbReference>
<protein>
    <recommendedName>
        <fullName evidence="3">DUF6534 domain-containing protein</fullName>
    </recommendedName>
</protein>
<organism evidence="4 5">
    <name type="scientific">Pterulicium gracile</name>
    <dbReference type="NCBI Taxonomy" id="1884261"/>
    <lineage>
        <taxon>Eukaryota</taxon>
        <taxon>Fungi</taxon>
        <taxon>Dikarya</taxon>
        <taxon>Basidiomycota</taxon>
        <taxon>Agaricomycotina</taxon>
        <taxon>Agaricomycetes</taxon>
        <taxon>Agaricomycetidae</taxon>
        <taxon>Agaricales</taxon>
        <taxon>Pleurotineae</taxon>
        <taxon>Pterulaceae</taxon>
        <taxon>Pterulicium</taxon>
    </lineage>
</organism>
<keyword evidence="2" id="KW-0472">Membrane</keyword>
<feature type="domain" description="DUF6534" evidence="3">
    <location>
        <begin position="179"/>
        <end position="265"/>
    </location>
</feature>
<dbReference type="EMBL" id="ML178841">
    <property type="protein sequence ID" value="TFK98251.1"/>
    <property type="molecule type" value="Genomic_DNA"/>
</dbReference>
<dbReference type="OrthoDB" id="2889308at2759"/>
<evidence type="ECO:0000259" key="3">
    <source>
        <dbReference type="Pfam" id="PF20152"/>
    </source>
</evidence>
<accession>A0A5C3Q902</accession>
<feature type="compositionally biased region" description="Polar residues" evidence="1">
    <location>
        <begin position="346"/>
        <end position="357"/>
    </location>
</feature>
<name>A0A5C3Q902_9AGAR</name>
<reference evidence="4 5" key="1">
    <citation type="journal article" date="2019" name="Nat. Ecol. Evol.">
        <title>Megaphylogeny resolves global patterns of mushroom evolution.</title>
        <authorList>
            <person name="Varga T."/>
            <person name="Krizsan K."/>
            <person name="Foldi C."/>
            <person name="Dima B."/>
            <person name="Sanchez-Garcia M."/>
            <person name="Sanchez-Ramirez S."/>
            <person name="Szollosi G.J."/>
            <person name="Szarkandi J.G."/>
            <person name="Papp V."/>
            <person name="Albert L."/>
            <person name="Andreopoulos W."/>
            <person name="Angelini C."/>
            <person name="Antonin V."/>
            <person name="Barry K.W."/>
            <person name="Bougher N.L."/>
            <person name="Buchanan P."/>
            <person name="Buyck B."/>
            <person name="Bense V."/>
            <person name="Catcheside P."/>
            <person name="Chovatia M."/>
            <person name="Cooper J."/>
            <person name="Damon W."/>
            <person name="Desjardin D."/>
            <person name="Finy P."/>
            <person name="Geml J."/>
            <person name="Haridas S."/>
            <person name="Hughes K."/>
            <person name="Justo A."/>
            <person name="Karasinski D."/>
            <person name="Kautmanova I."/>
            <person name="Kiss B."/>
            <person name="Kocsube S."/>
            <person name="Kotiranta H."/>
            <person name="LaButti K.M."/>
            <person name="Lechner B.E."/>
            <person name="Liimatainen K."/>
            <person name="Lipzen A."/>
            <person name="Lukacs Z."/>
            <person name="Mihaltcheva S."/>
            <person name="Morgado L.N."/>
            <person name="Niskanen T."/>
            <person name="Noordeloos M.E."/>
            <person name="Ohm R.A."/>
            <person name="Ortiz-Santana B."/>
            <person name="Ovrebo C."/>
            <person name="Racz N."/>
            <person name="Riley R."/>
            <person name="Savchenko A."/>
            <person name="Shiryaev A."/>
            <person name="Soop K."/>
            <person name="Spirin V."/>
            <person name="Szebenyi C."/>
            <person name="Tomsovsky M."/>
            <person name="Tulloss R.E."/>
            <person name="Uehling J."/>
            <person name="Grigoriev I.V."/>
            <person name="Vagvolgyi C."/>
            <person name="Papp T."/>
            <person name="Martin F.M."/>
            <person name="Miettinen O."/>
            <person name="Hibbett D.S."/>
            <person name="Nagy L.G."/>
        </authorList>
    </citation>
    <scope>NUCLEOTIDE SEQUENCE [LARGE SCALE GENOMIC DNA]</scope>
    <source>
        <strain evidence="4 5">CBS 309.79</strain>
    </source>
</reference>
<dbReference type="PANTHER" id="PTHR40465">
    <property type="entry name" value="CHROMOSOME 1, WHOLE GENOME SHOTGUN SEQUENCE"/>
    <property type="match status" value="1"/>
</dbReference>
<feature type="transmembrane region" description="Helical" evidence="2">
    <location>
        <begin position="124"/>
        <end position="152"/>
    </location>
</feature>
<evidence type="ECO:0000313" key="4">
    <source>
        <dbReference type="EMBL" id="TFK98251.1"/>
    </source>
</evidence>
<evidence type="ECO:0000313" key="5">
    <source>
        <dbReference type="Proteomes" id="UP000305067"/>
    </source>
</evidence>
<keyword evidence="5" id="KW-1185">Reference proteome</keyword>
<feature type="transmembrane region" description="Helical" evidence="2">
    <location>
        <begin position="172"/>
        <end position="191"/>
    </location>
</feature>
<dbReference type="AlphaFoldDB" id="A0A5C3Q902"/>
<sequence>MLPPSTNQDYLGTVFIVCAFLSSILAGCSIIQGYLYFRNFQKDQLYLKSLIGAIWLLDGVHISLIIASLHNAFVTHFNDPSFFQSTFPNASLTFDVAFVVGTVSMGLVLAFHSYRVKIVTSSRILRYMCFFVTATRNVALFLLAVLSCVAVAKRNDQEHSLFLQGWTGPLLLATVALSTLSDVNGTILVSASLWKHRKDNVTPTRHSMTKIILYTVQTGAARTIFMLSLLFSTIFAPINISWMVLAIIGPHLYTNSLLMTLNARVNLCLRARHLNAPTSEESGVYYISGGDIESGVQLDRSMGRSLSTKGASRGAVPLQLRVEVESSTECDAVKPSAKSPGLNATSIISLSGSTAPPVSSIDRNLRQGQSNELPGLSTRDEAV</sequence>